<evidence type="ECO:0000313" key="9">
    <source>
        <dbReference type="EMBL" id="RDY32138.1"/>
    </source>
</evidence>
<dbReference type="InterPro" id="IPR029056">
    <property type="entry name" value="Ribokinase-like"/>
</dbReference>
<dbReference type="CDD" id="cd01164">
    <property type="entry name" value="FruK_PfkB_like"/>
    <property type="match status" value="1"/>
</dbReference>
<dbReference type="Proteomes" id="UP000216411">
    <property type="component" value="Unassembled WGS sequence"/>
</dbReference>
<accession>A0A255I0V8</accession>
<dbReference type="GO" id="GO:0016052">
    <property type="term" value="P:carbohydrate catabolic process"/>
    <property type="evidence" value="ECO:0007669"/>
    <property type="project" value="UniProtKB-ARBA"/>
</dbReference>
<comment type="catalytic activity">
    <reaction evidence="6">
        <text>D-tagatofuranose 6-phosphate + ATP = D-tagatofuranose 1,6-bisphosphate + ADP + H(+)</text>
        <dbReference type="Rhea" id="RHEA:12420"/>
        <dbReference type="ChEBI" id="CHEBI:15378"/>
        <dbReference type="ChEBI" id="CHEBI:30616"/>
        <dbReference type="ChEBI" id="CHEBI:58694"/>
        <dbReference type="ChEBI" id="CHEBI:58695"/>
        <dbReference type="ChEBI" id="CHEBI:456216"/>
        <dbReference type="EC" id="2.7.1.144"/>
    </reaction>
</comment>
<keyword evidence="4 9" id="KW-0418">Kinase</keyword>
<dbReference type="PANTHER" id="PTHR46566">
    <property type="entry name" value="1-PHOSPHOFRUCTOKINASE-RELATED"/>
    <property type="match status" value="1"/>
</dbReference>
<evidence type="ECO:0000256" key="6">
    <source>
        <dbReference type="PIRNR" id="PIRNR000535"/>
    </source>
</evidence>
<evidence type="ECO:0000256" key="4">
    <source>
        <dbReference type="ARBA" id="ARBA00022777"/>
    </source>
</evidence>
<keyword evidence="6" id="KW-0423">Lactose metabolism</keyword>
<proteinExistence type="inferred from homology"/>
<dbReference type="Gene3D" id="3.40.1190.20">
    <property type="match status" value="1"/>
</dbReference>
<dbReference type="OrthoDB" id="9801219at2"/>
<evidence type="ECO:0000256" key="5">
    <source>
        <dbReference type="ARBA" id="ARBA00022840"/>
    </source>
</evidence>
<reference evidence="9" key="3">
    <citation type="submission" date="2018-07" db="EMBL/GenBank/DDBJ databases">
        <authorList>
            <person name="Quirk P.G."/>
            <person name="Krulwich T.A."/>
        </authorList>
    </citation>
    <scope>NUCLEOTIDE SEQUENCE</scope>
    <source>
        <strain evidence="9">CCRI-19302</strain>
    </source>
</reference>
<dbReference type="EMBL" id="NOKA02000005">
    <property type="protein sequence ID" value="RDY32138.1"/>
    <property type="molecule type" value="Genomic_DNA"/>
</dbReference>
<keyword evidence="5 6" id="KW-0067">ATP-binding</keyword>
<dbReference type="Proteomes" id="UP000247523">
    <property type="component" value="Unassembled WGS sequence"/>
</dbReference>
<dbReference type="SUPFAM" id="SSF53613">
    <property type="entry name" value="Ribokinase-like"/>
    <property type="match status" value="1"/>
</dbReference>
<keyword evidence="3 6" id="KW-0547">Nucleotide-binding</keyword>
<dbReference type="AlphaFoldDB" id="A0A255I0V8"/>
<comment type="caution">
    <text evidence="9">The sequence shown here is derived from an EMBL/GenBank/DDBJ whole genome shotgun (WGS) entry which is preliminary data.</text>
</comment>
<dbReference type="PANTHER" id="PTHR46566:SF2">
    <property type="entry name" value="ATP-DEPENDENT 6-PHOSPHOFRUCTOKINASE ISOZYME 2"/>
    <property type="match status" value="1"/>
</dbReference>
<keyword evidence="2 6" id="KW-0808">Transferase</keyword>
<evidence type="ECO:0000256" key="2">
    <source>
        <dbReference type="ARBA" id="ARBA00022679"/>
    </source>
</evidence>
<dbReference type="RefSeq" id="WP_094380504.1">
    <property type="nucleotide sequence ID" value="NZ_NOKA02000005.1"/>
</dbReference>
<dbReference type="UniPathway" id="UPA00704">
    <property type="reaction ID" value="UER00715"/>
</dbReference>
<feature type="domain" description="Carbohydrate kinase PfkB" evidence="7">
    <location>
        <begin position="6"/>
        <end position="294"/>
    </location>
</feature>
<keyword evidence="10" id="KW-1185">Reference proteome</keyword>
<dbReference type="Pfam" id="PF00294">
    <property type="entry name" value="PfkB"/>
    <property type="match status" value="1"/>
</dbReference>
<dbReference type="GO" id="GO:0009024">
    <property type="term" value="F:tagatose-6-phosphate kinase activity"/>
    <property type="evidence" value="ECO:0007669"/>
    <property type="project" value="UniProtKB-EC"/>
</dbReference>
<evidence type="ECO:0000313" key="8">
    <source>
        <dbReference type="EMBL" id="PXV86630.1"/>
    </source>
</evidence>
<reference evidence="9 10" key="1">
    <citation type="journal article" date="2017" name="Genome Announc.">
        <title>Draft Genome Sequence of a Sporulating and Motile Strain of Lachnotalea glycerini Isolated from Water in Quebec City, Canada.</title>
        <authorList>
            <person name="Maheux A.F."/>
            <person name="Boudreau D.K."/>
            <person name="Berube E."/>
            <person name="Boissinot M."/>
            <person name="Raymond F."/>
            <person name="Brodeur S."/>
            <person name="Corbeil J."/>
            <person name="Isabel S."/>
            <person name="Omar R.F."/>
            <person name="Bergeron M.G."/>
        </authorList>
    </citation>
    <scope>NUCLEOTIDE SEQUENCE [LARGE SCALE GENOMIC DNA]</scope>
    <source>
        <strain evidence="9 10">CCRI-19302</strain>
    </source>
</reference>
<dbReference type="InterPro" id="IPR011611">
    <property type="entry name" value="PfkB_dom"/>
</dbReference>
<evidence type="ECO:0000313" key="10">
    <source>
        <dbReference type="Proteomes" id="UP000216411"/>
    </source>
</evidence>
<sequence length="309" mass="33759">MVTTLTLNPCIDKTITFDNFSYGGTNKVLSVRSDVSGKGVNVSIALHQLGEETICIGFNYSDGGETVAKSLNRQGILYDFVEVEGELRTNIKAFDQISRVMTEFNESGRLVNEEAIVKLYEKVESYLDKTSILVLNGSVPAGVPNDIYKNIIEMANKRGIKTILDAADELLVEGIKAKPYVIKPNKDEFESAFHKKINTKEDVIHIARDIINQGVSYVCVSMGKAGAILVTKDQAYLAPPLKLDIKGVQGAGDSLVAGICLAIDKGLSDAEMLKYGVTVASGSLLHEGTRLCEKKDFDDIYQQIVIEKL</sequence>
<reference evidence="8 11" key="2">
    <citation type="submission" date="2018-05" db="EMBL/GenBank/DDBJ databases">
        <title>Genomic Encyclopedia of Type Strains, Phase IV (KMG-IV): sequencing the most valuable type-strain genomes for metagenomic binning, comparative biology and taxonomic classification.</title>
        <authorList>
            <person name="Goeker M."/>
        </authorList>
    </citation>
    <scope>NUCLEOTIDE SEQUENCE [LARGE SCALE GENOMIC DNA]</scope>
    <source>
        <strain evidence="8 11">DSM 28816</strain>
    </source>
</reference>
<dbReference type="EMBL" id="QICS01000012">
    <property type="protein sequence ID" value="PXV86630.1"/>
    <property type="molecule type" value="Genomic_DNA"/>
</dbReference>
<dbReference type="PIRSF" id="PIRSF000535">
    <property type="entry name" value="1PFK/6PFK/LacC"/>
    <property type="match status" value="1"/>
</dbReference>
<evidence type="ECO:0000259" key="7">
    <source>
        <dbReference type="Pfam" id="PF00294"/>
    </source>
</evidence>
<evidence type="ECO:0000256" key="1">
    <source>
        <dbReference type="ARBA" id="ARBA00005380"/>
    </source>
</evidence>
<comment type="pathway">
    <text evidence="6">Carbohydrate metabolism; D-tagatose 6-phosphate degradation; D-glyceraldehyde 3-phosphate and glycerone phosphate from D-tagatose 6-phosphate: step 1/2.</text>
</comment>
<dbReference type="GO" id="GO:0005988">
    <property type="term" value="P:lactose metabolic process"/>
    <property type="evidence" value="ECO:0007669"/>
    <property type="project" value="UniProtKB-KW"/>
</dbReference>
<dbReference type="GO" id="GO:0005524">
    <property type="term" value="F:ATP binding"/>
    <property type="evidence" value="ECO:0007669"/>
    <property type="project" value="UniProtKB-KW"/>
</dbReference>
<dbReference type="GO" id="GO:2001059">
    <property type="term" value="P:D-tagatose 6-phosphate catabolic process"/>
    <property type="evidence" value="ECO:0007669"/>
    <property type="project" value="UniProtKB-UniPathway"/>
</dbReference>
<dbReference type="GO" id="GO:0044281">
    <property type="term" value="P:small molecule metabolic process"/>
    <property type="evidence" value="ECO:0007669"/>
    <property type="project" value="UniProtKB-ARBA"/>
</dbReference>
<dbReference type="GO" id="GO:0008662">
    <property type="term" value="F:1-phosphofructokinase activity"/>
    <property type="evidence" value="ECO:0007669"/>
    <property type="project" value="InterPro"/>
</dbReference>
<dbReference type="InterPro" id="IPR017583">
    <property type="entry name" value="Tagatose/fructose_Pkinase"/>
</dbReference>
<dbReference type="GO" id="GO:0005829">
    <property type="term" value="C:cytosol"/>
    <property type="evidence" value="ECO:0007669"/>
    <property type="project" value="TreeGrafter"/>
</dbReference>
<name>A0A255I0V8_9FIRM</name>
<dbReference type="NCBIfam" id="TIGR03168">
    <property type="entry name" value="1-PFK"/>
    <property type="match status" value="1"/>
</dbReference>
<comment type="similarity">
    <text evidence="6">Belongs to the carbohydrate kinase PfkB family. LacC subfamily.</text>
</comment>
<evidence type="ECO:0000313" key="11">
    <source>
        <dbReference type="Proteomes" id="UP000247523"/>
    </source>
</evidence>
<dbReference type="EC" id="2.7.1.144" evidence="6"/>
<gene>
    <name evidence="9" type="primary">pfkB</name>
    <name evidence="8" type="ORF">C8E03_1127</name>
    <name evidence="9" type="ORF">CG710_005500</name>
</gene>
<comment type="similarity">
    <text evidence="1">Belongs to the carbohydrate kinase pfkB family.</text>
</comment>
<dbReference type="FunFam" id="3.40.1190.20:FF:000001">
    <property type="entry name" value="Phosphofructokinase"/>
    <property type="match status" value="1"/>
</dbReference>
<protein>
    <recommendedName>
        <fullName evidence="6">Tagatose-6-phosphate kinase</fullName>
        <ecNumber evidence="6">2.7.1.144</ecNumber>
    </recommendedName>
</protein>
<organism evidence="9 10">
    <name type="scientific">Lachnotalea glycerini</name>
    <dbReference type="NCBI Taxonomy" id="1763509"/>
    <lineage>
        <taxon>Bacteria</taxon>
        <taxon>Bacillati</taxon>
        <taxon>Bacillota</taxon>
        <taxon>Clostridia</taxon>
        <taxon>Lachnospirales</taxon>
        <taxon>Lachnospiraceae</taxon>
        <taxon>Lachnotalea</taxon>
    </lineage>
</organism>
<dbReference type="NCBIfam" id="TIGR03828">
    <property type="entry name" value="pfkB"/>
    <property type="match status" value="1"/>
</dbReference>
<dbReference type="InterPro" id="IPR022463">
    <property type="entry name" value="1-PFruKinase"/>
</dbReference>
<evidence type="ECO:0000256" key="3">
    <source>
        <dbReference type="ARBA" id="ARBA00022741"/>
    </source>
</evidence>